<reference evidence="2" key="1">
    <citation type="submission" date="2021-09" db="EMBL/GenBank/DDBJ databases">
        <authorList>
            <consortium name="AG Swart"/>
            <person name="Singh M."/>
            <person name="Singh A."/>
            <person name="Seah K."/>
            <person name="Emmerich C."/>
        </authorList>
    </citation>
    <scope>NUCLEOTIDE SEQUENCE</scope>
    <source>
        <strain evidence="2">ATCC30299</strain>
    </source>
</reference>
<feature type="compositionally biased region" description="Polar residues" evidence="1">
    <location>
        <begin position="171"/>
        <end position="186"/>
    </location>
</feature>
<proteinExistence type="predicted"/>
<evidence type="ECO:0000256" key="1">
    <source>
        <dbReference type="SAM" id="MobiDB-lite"/>
    </source>
</evidence>
<accession>A0AAU9IQA6</accession>
<dbReference type="SUPFAM" id="SSF82171">
    <property type="entry name" value="DPP6 N-terminal domain-like"/>
    <property type="match status" value="1"/>
</dbReference>
<evidence type="ECO:0000313" key="3">
    <source>
        <dbReference type="Proteomes" id="UP001162131"/>
    </source>
</evidence>
<organism evidence="2 3">
    <name type="scientific">Blepharisma stoltei</name>
    <dbReference type="NCBI Taxonomy" id="1481888"/>
    <lineage>
        <taxon>Eukaryota</taxon>
        <taxon>Sar</taxon>
        <taxon>Alveolata</taxon>
        <taxon>Ciliophora</taxon>
        <taxon>Postciliodesmatophora</taxon>
        <taxon>Heterotrichea</taxon>
        <taxon>Heterotrichida</taxon>
        <taxon>Blepharismidae</taxon>
        <taxon>Blepharisma</taxon>
    </lineage>
</organism>
<dbReference type="EMBL" id="CAJZBQ010000014">
    <property type="protein sequence ID" value="CAG9315658.1"/>
    <property type="molecule type" value="Genomic_DNA"/>
</dbReference>
<evidence type="ECO:0000313" key="2">
    <source>
        <dbReference type="EMBL" id="CAG9315658.1"/>
    </source>
</evidence>
<name>A0AAU9IQA6_9CILI</name>
<keyword evidence="3" id="KW-1185">Reference proteome</keyword>
<feature type="region of interest" description="Disordered" evidence="1">
    <location>
        <begin position="169"/>
        <end position="189"/>
    </location>
</feature>
<gene>
    <name evidence="2" type="ORF">BSTOLATCC_MIC14408</name>
</gene>
<protein>
    <submittedName>
        <fullName evidence="2">Uncharacterized protein</fullName>
    </submittedName>
</protein>
<comment type="caution">
    <text evidence="2">The sequence shown here is derived from an EMBL/GenBank/DDBJ whole genome shotgun (WGS) entry which is preliminary data.</text>
</comment>
<dbReference type="Proteomes" id="UP001162131">
    <property type="component" value="Unassembled WGS sequence"/>
</dbReference>
<sequence>MISLSKQGALRVQSSKIFRYVRVNSQSEHPYMLIMTHNIAEVTSGGKLLKVLLPGKDVKVLIVGISDDKSLVAGVLSNGSVVLWSKHKRLFQSFLVPPQLKLAFDKYKKDYCGIGVSSKGILIIDPDEQVWLWKPDPDFSDPNNLSPHLKGTWVNLTSSTLNKIRNRKINSSRVSPADSPTSSSPRKQAAKSRYNSFAYSIRFTHDHIRGQAANVLRVWLRSANKESCTIESLYFLAKINDLEQTTPKGSSTFKLEKYVCKGQLEFWSKKGSKDMGLIVRLDNKGSLAAIAVNSSHPFFCQLVFMNPATGIASTRKLCNYVTVDDMPSTSQDGHTSFWIDDMSWSPDDTYLAVIYRVGYFSIFSRLGEPICTSVEMIRTVPEARIFSLLIFTTDPELLKDGAVLMSVDWGATEILVSDGYTITNLKIVHCPSIKDHIAQYLPQEIELHDVTINISHDTNPLPSDMDSGPRRKNLDQAVLLLRSVISNPTVYTKFLFDQIASYIETVIPPQLHEEINYTTIQNIGEMSDSKLSSNLILKKKIHAVEVYSHLHQLIDLLGYSICSSSDFFDWIIYVGSKVFIYMLSDHQAPYAFNVLATLEDWLGFKLQRLRNVLIVYSLIQYRNHQANHLNIVYFVITYVALREKQRVIQKPTESGFLRMFLKENMDLAQASDEKNQEKSIFPSFYINPASRRSIDCNLHYLLGMPQSFEEIGQEVCFQLTKGNIQHVEGYHNLEFIPLLAFYLDPKEPLFLSPVEYQSVPFQSAKNISELLSGIKSLATVPLQKDEKTTKDSAFLYWCLGSFNKLQELLPSDMAFYAINSLLDNLKTEEVLDAIEVMKALFVKCDFLAVIDSISPSIQPLFRTLGIYSIREEIASILLNQKEEWIGVDEDWLISKICNYFIPCIKTDKLLSQLIYLSGSVKINKKVHNSSWLSPLIAELDGVSQVTIETKNLLHDVYKCFWYIKLRGHLMTGKHPSSAIRLISFIDIEDKNKIYNFIIESLWEADNSIVELIALYFRESEIPIHLLGPFEDWKNFIREKDQTFYQQVCQALKQPPYNSPWLFDEDFLNFSEEISKLTIAQQKTKDSVAKSWDLSVKSLKKQYRIESRIMFSNGSFSYIKSVDPWDPLAVISAFTLDLPSLALNPNKHHSHQSDLPSPLITMKKRLKLSVNDPEDFYDEYPLTLHKIIACKRFASIFRANLKPMFGKLLRKKKRYKMPPLPKPAQQKNTSNGAVAFQFICFKSPLGAETERRVLNTPRNLPLSFAHLLETSGKNPRHRRAQSVVEISEPQSQKPFQLIRVQNSNLRL</sequence>